<evidence type="ECO:0000256" key="4">
    <source>
        <dbReference type="ARBA" id="ARBA00022989"/>
    </source>
</evidence>
<accession>A0A7H0SQR9</accession>
<evidence type="ECO:0000256" key="2">
    <source>
        <dbReference type="ARBA" id="ARBA00022475"/>
    </source>
</evidence>
<dbReference type="InterPro" id="IPR023845">
    <property type="entry name" value="DUF3817_TM"/>
</dbReference>
<gene>
    <name evidence="7" type="ORF">GP475_09770</name>
</gene>
<keyword evidence="3" id="KW-0812">Transmembrane</keyword>
<keyword evidence="8" id="KW-1185">Reference proteome</keyword>
<evidence type="ECO:0000256" key="3">
    <source>
        <dbReference type="ARBA" id="ARBA00022692"/>
    </source>
</evidence>
<name>A0A7H0SQR9_9CORY</name>
<evidence type="ECO:0000256" key="1">
    <source>
        <dbReference type="ARBA" id="ARBA00004651"/>
    </source>
</evidence>
<dbReference type="KEGG" id="cpoy:GP475_09770"/>
<proteinExistence type="predicted"/>
<dbReference type="Pfam" id="PF12823">
    <property type="entry name" value="DUF3817"/>
    <property type="match status" value="1"/>
</dbReference>
<keyword evidence="2" id="KW-1003">Cell membrane</keyword>
<dbReference type="AlphaFoldDB" id="A0A7H0SQR9"/>
<comment type="subcellular location">
    <subcellularLocation>
        <location evidence="1">Cell membrane</location>
        <topology evidence="1">Multi-pass membrane protein</topology>
    </subcellularLocation>
</comment>
<evidence type="ECO:0000256" key="5">
    <source>
        <dbReference type="ARBA" id="ARBA00023136"/>
    </source>
</evidence>
<organism evidence="7 8">
    <name type="scientific">Corynebacterium poyangense</name>
    <dbReference type="NCBI Taxonomy" id="2684405"/>
    <lineage>
        <taxon>Bacteria</taxon>
        <taxon>Bacillati</taxon>
        <taxon>Actinomycetota</taxon>
        <taxon>Actinomycetes</taxon>
        <taxon>Mycobacteriales</taxon>
        <taxon>Corynebacteriaceae</taxon>
        <taxon>Corynebacterium</taxon>
    </lineage>
</organism>
<dbReference type="Proteomes" id="UP000516320">
    <property type="component" value="Chromosome"/>
</dbReference>
<keyword evidence="4" id="KW-1133">Transmembrane helix</keyword>
<dbReference type="EMBL" id="CP046884">
    <property type="protein sequence ID" value="QNQ90894.1"/>
    <property type="molecule type" value="Genomic_DNA"/>
</dbReference>
<reference evidence="7 8" key="1">
    <citation type="submission" date="2019-12" db="EMBL/GenBank/DDBJ databases">
        <title>Corynebacterium sp. nov., isolated from feces of the Anser Albifrons in China.</title>
        <authorList>
            <person name="Liu Q."/>
        </authorList>
    </citation>
    <scope>NUCLEOTIDE SEQUENCE [LARGE SCALE GENOMIC DNA]</scope>
    <source>
        <strain evidence="7 8">4H37-19</strain>
    </source>
</reference>
<dbReference type="GO" id="GO:0005886">
    <property type="term" value="C:plasma membrane"/>
    <property type="evidence" value="ECO:0007669"/>
    <property type="project" value="UniProtKB-SubCell"/>
</dbReference>
<evidence type="ECO:0000313" key="7">
    <source>
        <dbReference type="EMBL" id="QNQ90894.1"/>
    </source>
</evidence>
<protein>
    <submittedName>
        <fullName evidence="7">DUF3817 domain-containing protein</fullName>
    </submittedName>
</protein>
<keyword evidence="5" id="KW-0472">Membrane</keyword>
<dbReference type="RefSeq" id="WP_187974204.1">
    <property type="nucleotide sequence ID" value="NZ_CP046884.1"/>
</dbReference>
<evidence type="ECO:0000313" key="8">
    <source>
        <dbReference type="Proteomes" id="UP000516320"/>
    </source>
</evidence>
<dbReference type="PANTHER" id="PTHR40077:SF2">
    <property type="entry name" value="MEMBRANE PROTEIN"/>
    <property type="match status" value="1"/>
</dbReference>
<dbReference type="NCBIfam" id="TIGR03954">
    <property type="entry name" value="integ_memb_HG"/>
    <property type="match status" value="1"/>
</dbReference>
<evidence type="ECO:0000259" key="6">
    <source>
        <dbReference type="Pfam" id="PF12823"/>
    </source>
</evidence>
<dbReference type="PANTHER" id="PTHR40077">
    <property type="entry name" value="MEMBRANE PROTEIN-RELATED"/>
    <property type="match status" value="1"/>
</dbReference>
<feature type="domain" description="DUF3817" evidence="6">
    <location>
        <begin position="20"/>
        <end position="109"/>
    </location>
</feature>
<sequence>MSTTPPRIHPQRKQRVRTALTIFSISAWVTGICLLSLVGRMIAQYGLGYQHIPTWATYIGAIHGIAFMFYLVSSLILGIRARWKPLTWLTTAAAGVVPFLSFFVEANRRKEVSEKFQLNS</sequence>